<dbReference type="Pfam" id="PF12706">
    <property type="entry name" value="Lactamase_B_2"/>
    <property type="match status" value="1"/>
</dbReference>
<dbReference type="PANTHER" id="PTHR42663">
    <property type="entry name" value="HYDROLASE C777.06C-RELATED-RELATED"/>
    <property type="match status" value="1"/>
</dbReference>
<dbReference type="Proteomes" id="UP000029452">
    <property type="component" value="Unassembled WGS sequence"/>
</dbReference>
<protein>
    <submittedName>
        <fullName evidence="2">Metal-dependent hydrolases of the beta-lactamase superfamily I</fullName>
    </submittedName>
</protein>
<dbReference type="InterPro" id="IPR001279">
    <property type="entry name" value="Metallo-B-lactamas"/>
</dbReference>
<dbReference type="RefSeq" id="WP_036084079.1">
    <property type="nucleotide sequence ID" value="NZ_JPGK01000015.1"/>
</dbReference>
<dbReference type="CDD" id="cd16279">
    <property type="entry name" value="metallo-hydrolase-like_MBL-fold"/>
    <property type="match status" value="1"/>
</dbReference>
<dbReference type="SUPFAM" id="SSF56281">
    <property type="entry name" value="Metallo-hydrolase/oxidoreductase"/>
    <property type="match status" value="1"/>
</dbReference>
<dbReference type="SMART" id="SM00849">
    <property type="entry name" value="Lactamase_B"/>
    <property type="match status" value="1"/>
</dbReference>
<organism evidence="2 3">
    <name type="scientific">Leptospirillum ferriphilum</name>
    <dbReference type="NCBI Taxonomy" id="178606"/>
    <lineage>
        <taxon>Bacteria</taxon>
        <taxon>Pseudomonadati</taxon>
        <taxon>Nitrospirota</taxon>
        <taxon>Nitrospiria</taxon>
        <taxon>Nitrospirales</taxon>
        <taxon>Nitrospiraceae</taxon>
        <taxon>Leptospirillum</taxon>
    </lineage>
</organism>
<evidence type="ECO:0000259" key="1">
    <source>
        <dbReference type="SMART" id="SM00849"/>
    </source>
</evidence>
<keyword evidence="2" id="KW-0378">Hydrolase</keyword>
<dbReference type="InterPro" id="IPR036866">
    <property type="entry name" value="RibonucZ/Hydroxyglut_hydro"/>
</dbReference>
<dbReference type="Gene3D" id="3.60.15.10">
    <property type="entry name" value="Ribonuclease Z/Hydroxyacylglutathione hydrolase-like"/>
    <property type="match status" value="1"/>
</dbReference>
<evidence type="ECO:0000313" key="2">
    <source>
        <dbReference type="EMBL" id="KGA92558.1"/>
    </source>
</evidence>
<gene>
    <name evidence="2" type="ORF">LptCag_0010</name>
</gene>
<dbReference type="EMBL" id="JPGK01000015">
    <property type="protein sequence ID" value="KGA92558.1"/>
    <property type="molecule type" value="Genomic_DNA"/>
</dbReference>
<feature type="domain" description="Metallo-beta-lactamase" evidence="1">
    <location>
        <begin position="51"/>
        <end position="241"/>
    </location>
</feature>
<dbReference type="PANTHER" id="PTHR42663:SF6">
    <property type="entry name" value="HYDROLASE C777.06C-RELATED"/>
    <property type="match status" value="1"/>
</dbReference>
<reference evidence="2 3" key="1">
    <citation type="submission" date="2014-06" db="EMBL/GenBank/DDBJ databases">
        <title>Draft genome sequence of iron oxidizing acidophile Leptospirillum ferriphilum DSM14647.</title>
        <authorList>
            <person name="Cardenas J.P."/>
            <person name="Lazcano M."/>
            <person name="Ossandon F.J."/>
            <person name="Corbett M."/>
            <person name="Holmes D.S."/>
            <person name="Watkin E."/>
        </authorList>
    </citation>
    <scope>NUCLEOTIDE SEQUENCE [LARGE SCALE GENOMIC DNA]</scope>
    <source>
        <strain evidence="2 3">DSM 14647</strain>
    </source>
</reference>
<comment type="caution">
    <text evidence="2">The sequence shown here is derived from an EMBL/GenBank/DDBJ whole genome shotgun (WGS) entry which is preliminary data.</text>
</comment>
<dbReference type="AlphaFoldDB" id="A0A094W578"/>
<dbReference type="PATRIC" id="fig|178606.4.peg.2688"/>
<dbReference type="GO" id="GO:0016787">
    <property type="term" value="F:hydrolase activity"/>
    <property type="evidence" value="ECO:0007669"/>
    <property type="project" value="UniProtKB-KW"/>
</dbReference>
<sequence length="279" mass="31090">MGAETSTESPKNPSGDAMEVLFMGTGASTGVPMIGCDCPVCQSLDPKNERTRSSILVRVDGKNILVDTSPDLRIQSLKNHIKRIDAVIFTHPHADHILGIDELRTFNFWQKEEIPVFADPETLGTVMKMFPYAFSEENRGGLTRPRLAPREIVGSIKIHEIQVTPFPVKHGPVYNHALRLDDLVYLTDCNEVSDEGMEVMKGVDTLIIGAVLYEPHASHFGIWQALDLIERVQPRQAFLTHLSHRIDYNELTTRLPSGVQAAFDGLMVSLPRRKIPIAS</sequence>
<accession>A0A094W578</accession>
<name>A0A094W578_9BACT</name>
<evidence type="ECO:0000313" key="3">
    <source>
        <dbReference type="Proteomes" id="UP000029452"/>
    </source>
</evidence>
<proteinExistence type="predicted"/>